<evidence type="ECO:0000256" key="1">
    <source>
        <dbReference type="ARBA" id="ARBA00009861"/>
    </source>
</evidence>
<keyword evidence="2" id="KW-0808">Transferase</keyword>
<evidence type="ECO:0000256" key="2">
    <source>
        <dbReference type="ARBA" id="ARBA00022679"/>
    </source>
</evidence>
<evidence type="ECO:0000313" key="3">
    <source>
        <dbReference type="EMBL" id="KAJ4850485.1"/>
    </source>
</evidence>
<comment type="caution">
    <text evidence="3">The sequence shown here is derived from an EMBL/GenBank/DDBJ whole genome shotgun (WGS) entry which is preliminary data.</text>
</comment>
<dbReference type="PANTHER" id="PTHR31147:SF66">
    <property type="entry name" value="OS05G0315700 PROTEIN"/>
    <property type="match status" value="1"/>
</dbReference>
<dbReference type="InterPro" id="IPR023213">
    <property type="entry name" value="CAT-like_dom_sf"/>
</dbReference>
<dbReference type="Gene3D" id="3.30.559.10">
    <property type="entry name" value="Chloramphenicol acetyltransferase-like domain"/>
    <property type="match status" value="2"/>
</dbReference>
<evidence type="ECO:0008006" key="5">
    <source>
        <dbReference type="Google" id="ProtNLM"/>
    </source>
</evidence>
<dbReference type="Pfam" id="PF02458">
    <property type="entry name" value="Transferase"/>
    <property type="match status" value="1"/>
</dbReference>
<comment type="similarity">
    <text evidence="1">Belongs to the plant acyltransferase family.</text>
</comment>
<organism evidence="3 4">
    <name type="scientific">Turnera subulata</name>
    <dbReference type="NCBI Taxonomy" id="218843"/>
    <lineage>
        <taxon>Eukaryota</taxon>
        <taxon>Viridiplantae</taxon>
        <taxon>Streptophyta</taxon>
        <taxon>Embryophyta</taxon>
        <taxon>Tracheophyta</taxon>
        <taxon>Spermatophyta</taxon>
        <taxon>Magnoliopsida</taxon>
        <taxon>eudicotyledons</taxon>
        <taxon>Gunneridae</taxon>
        <taxon>Pentapetalae</taxon>
        <taxon>rosids</taxon>
        <taxon>fabids</taxon>
        <taxon>Malpighiales</taxon>
        <taxon>Passifloraceae</taxon>
        <taxon>Turnera</taxon>
    </lineage>
</organism>
<gene>
    <name evidence="3" type="ORF">Tsubulata_022567</name>
</gene>
<dbReference type="Proteomes" id="UP001141552">
    <property type="component" value="Unassembled WGS sequence"/>
</dbReference>
<protein>
    <recommendedName>
        <fullName evidence="5">Benzyl alcohol O-benzoyltransferase</fullName>
    </recommendedName>
</protein>
<dbReference type="EMBL" id="JAKUCV010000312">
    <property type="protein sequence ID" value="KAJ4850485.1"/>
    <property type="molecule type" value="Genomic_DNA"/>
</dbReference>
<keyword evidence="4" id="KW-1185">Reference proteome</keyword>
<proteinExistence type="inferred from homology"/>
<dbReference type="AlphaFoldDB" id="A0A9Q0JRT2"/>
<dbReference type="InterPro" id="IPR050898">
    <property type="entry name" value="Plant_acyltransferase"/>
</dbReference>
<dbReference type="PANTHER" id="PTHR31147">
    <property type="entry name" value="ACYL TRANSFERASE 4"/>
    <property type="match status" value="1"/>
</dbReference>
<dbReference type="GO" id="GO:0016740">
    <property type="term" value="F:transferase activity"/>
    <property type="evidence" value="ECO:0007669"/>
    <property type="project" value="UniProtKB-KW"/>
</dbReference>
<dbReference type="OrthoDB" id="1483986at2759"/>
<evidence type="ECO:0000313" key="4">
    <source>
        <dbReference type="Proteomes" id="UP001141552"/>
    </source>
</evidence>
<reference evidence="3" key="1">
    <citation type="submission" date="2022-02" db="EMBL/GenBank/DDBJ databases">
        <authorList>
            <person name="Henning P.M."/>
            <person name="McCubbin A.G."/>
            <person name="Shore J.S."/>
        </authorList>
    </citation>
    <scope>NUCLEOTIDE SEQUENCE</scope>
    <source>
        <strain evidence="3">F60SS</strain>
        <tissue evidence="3">Leaves</tissue>
    </source>
</reference>
<sequence>MSDAEGVMQFICAIGEMARGARAPSIPAAWERHILCASVPPRVTCRHPEYDELPYPDTQGSIMPLDYITHKPLFFGPKEISVLRRLVPPNLSGCSTFEVITACLWKCRTVAIQSHPEEEMRLICAVNARKIFNPPLPLGYYGNSFALPVAVATAGDLAKNPLGFALELMKKAKADVTEEYMRSVASLMVTRGRPNYTIVRTYVVSDVRYAGTEALDFGWGKAVYAGLTKYVPVGSFYIPFTSNEGEKGILALLCLPRPAMEIFERELAKMLMKDHETAKTPSKSIVSSM</sequence>
<accession>A0A9Q0JRT2</accession>
<reference evidence="3" key="2">
    <citation type="journal article" date="2023" name="Plants (Basel)">
        <title>Annotation of the Turnera subulata (Passifloraceae) Draft Genome Reveals the S-Locus Evolved after the Divergence of Turneroideae from Passifloroideae in a Stepwise Manner.</title>
        <authorList>
            <person name="Henning P.M."/>
            <person name="Roalson E.H."/>
            <person name="Mir W."/>
            <person name="McCubbin A.G."/>
            <person name="Shore J.S."/>
        </authorList>
    </citation>
    <scope>NUCLEOTIDE SEQUENCE</scope>
    <source>
        <strain evidence="3">F60SS</strain>
    </source>
</reference>
<name>A0A9Q0JRT2_9ROSI</name>